<keyword evidence="11" id="KW-1185">Reference proteome</keyword>
<dbReference type="SMART" id="SM00382">
    <property type="entry name" value="AAA"/>
    <property type="match status" value="1"/>
</dbReference>
<dbReference type="Proteomes" id="UP000002313">
    <property type="component" value="Chromosome VII"/>
</dbReference>
<evidence type="ECO:0000313" key="10">
    <source>
        <dbReference type="EMBL" id="ADM11814.1"/>
    </source>
</evidence>
<dbReference type="RefSeq" id="XP_003073174.1">
    <property type="nucleotide sequence ID" value="XM_003073128.1"/>
</dbReference>
<evidence type="ECO:0000256" key="8">
    <source>
        <dbReference type="SAM" id="Phobius"/>
    </source>
</evidence>
<dbReference type="VEuPathDB" id="MicrosporidiaDB:Eint_070500"/>
<gene>
    <name evidence="10" type="ORF">Eint_070500</name>
</gene>
<keyword evidence="5" id="KW-0067">ATP-binding</keyword>
<dbReference type="EMBL" id="CP001948">
    <property type="protein sequence ID" value="ADM11814.1"/>
    <property type="molecule type" value="Genomic_DNA"/>
</dbReference>
<dbReference type="GeneID" id="9697992"/>
<proteinExistence type="predicted"/>
<reference evidence="10 11" key="2">
    <citation type="journal article" date="2012" name="Proc. Natl. Acad. Sci. U.S.A.">
        <title>Gain and loss of multiple functionally related, horizontally transferred genes in the reduced genomes of two microsporidian parasites.</title>
        <authorList>
            <person name="Pombert J.-F."/>
            <person name="Selman M."/>
            <person name="Burki F."/>
            <person name="Bardell F.T."/>
            <person name="Farinelli L."/>
            <person name="Solter L.F."/>
            <person name="Whitman D.W."/>
            <person name="Weiss L.M."/>
            <person name="Corradi N."/>
            <person name="Keeling P.J."/>
        </authorList>
    </citation>
    <scope>NUCLEOTIDE SEQUENCE [LARGE SCALE GENOMIC DNA]</scope>
    <source>
        <strain evidence="10 11">ATCC 50506</strain>
    </source>
</reference>
<dbReference type="Pfam" id="PF00005">
    <property type="entry name" value="ABC_tran"/>
    <property type="match status" value="1"/>
</dbReference>
<comment type="subcellular location">
    <subcellularLocation>
        <location evidence="1">Membrane</location>
        <topology evidence="1">Multi-pass membrane protein</topology>
    </subcellularLocation>
</comment>
<dbReference type="InterPro" id="IPR003439">
    <property type="entry name" value="ABC_transporter-like_ATP-bd"/>
</dbReference>
<evidence type="ECO:0000256" key="1">
    <source>
        <dbReference type="ARBA" id="ARBA00004141"/>
    </source>
</evidence>
<feature type="transmembrane region" description="Helical" evidence="8">
    <location>
        <begin position="469"/>
        <end position="491"/>
    </location>
</feature>
<dbReference type="InterPro" id="IPR003593">
    <property type="entry name" value="AAA+_ATPase"/>
</dbReference>
<dbReference type="Pfam" id="PF01061">
    <property type="entry name" value="ABC2_membrane"/>
    <property type="match status" value="1"/>
</dbReference>
<dbReference type="InterPro" id="IPR050352">
    <property type="entry name" value="ABCG_transporters"/>
</dbReference>
<evidence type="ECO:0000256" key="4">
    <source>
        <dbReference type="ARBA" id="ARBA00022741"/>
    </source>
</evidence>
<dbReference type="GO" id="GO:0016020">
    <property type="term" value="C:membrane"/>
    <property type="evidence" value="ECO:0007669"/>
    <property type="project" value="UniProtKB-SubCell"/>
</dbReference>
<evidence type="ECO:0000256" key="2">
    <source>
        <dbReference type="ARBA" id="ARBA00022448"/>
    </source>
</evidence>
<dbReference type="OrthoDB" id="66620at2759"/>
<feature type="transmembrane region" description="Helical" evidence="8">
    <location>
        <begin position="328"/>
        <end position="351"/>
    </location>
</feature>
<dbReference type="HOGENOM" id="CLU_000604_57_6_1"/>
<dbReference type="GO" id="GO:0016887">
    <property type="term" value="F:ATP hydrolysis activity"/>
    <property type="evidence" value="ECO:0007669"/>
    <property type="project" value="InterPro"/>
</dbReference>
<dbReference type="PANTHER" id="PTHR48041">
    <property type="entry name" value="ABC TRANSPORTER G FAMILY MEMBER 28"/>
    <property type="match status" value="1"/>
</dbReference>
<feature type="transmembrane region" description="Helical" evidence="8">
    <location>
        <begin position="406"/>
        <end position="432"/>
    </location>
</feature>
<evidence type="ECO:0000256" key="5">
    <source>
        <dbReference type="ARBA" id="ARBA00022840"/>
    </source>
</evidence>
<keyword evidence="3 8" id="KW-0812">Transmembrane</keyword>
<dbReference type="PROSITE" id="PS50893">
    <property type="entry name" value="ABC_TRANSPORTER_2"/>
    <property type="match status" value="1"/>
</dbReference>
<dbReference type="PANTHER" id="PTHR48041:SF139">
    <property type="entry name" value="PROTEIN SCARLET"/>
    <property type="match status" value="1"/>
</dbReference>
<dbReference type="InterPro" id="IPR013525">
    <property type="entry name" value="ABC2_TM"/>
</dbReference>
<dbReference type="AlphaFoldDB" id="E0S7X9"/>
<sequence length="584" mass="66050">MDPTNGKVEIVWRSINVESIKGPFKETVIHRVQGKIGPSEMTVLVGASGSGKTTMVNAIIGKPMEGLRISGEVLLNGHFADARVWEHAVGFVGEHLHSYETQTVEETLRFAVMASRNRDQRIIVAEEVPNLIHSLGLYKVAHIPVSSISTGERVRLSLGIILAKRPSVLIIDEVTNDLDLLNIIHILNILMDLKSKGKGIMVSFQRVPKEILSFFDRIIMICQGEIVFSGSLRECKSFLKKCGYNLKKHENPLDFFMKILSIDMASPVSERESTRRIERLKASWKRIEPLAISSIIEKIELPVMLQKSFLSFLLVLERNLSDFSRRRGLMRTLSVQKLVTLLFLVLVYFRLDYTQKGIRDRFGILSFMVISGLERSIASSIIFIDSHKKALRREVCAGMYGAVESYFANVMSSFFISGIPSVLYTVVVYWVVGLNPGLLQFILFVFVFVMLVLFSISFGVIVSLHTKTLIHAQVVSSTVAALFIMLGGMFVNPEEAPEFVKWTVWMSPVYYAFETILQSQFENLTFECKDSERCIPNGREALHLYGFRRVRYSTSIGIFFLITLMSFIFGIVSMKKVIKPKNVI</sequence>
<keyword evidence="4" id="KW-0547">Nucleotide-binding</keyword>
<keyword evidence="6 8" id="KW-1133">Transmembrane helix</keyword>
<keyword evidence="7 8" id="KW-0472">Membrane</keyword>
<dbReference type="GO" id="GO:0005524">
    <property type="term" value="F:ATP binding"/>
    <property type="evidence" value="ECO:0007669"/>
    <property type="project" value="UniProtKB-KW"/>
</dbReference>
<evidence type="ECO:0000259" key="9">
    <source>
        <dbReference type="PROSITE" id="PS50893"/>
    </source>
</evidence>
<evidence type="ECO:0000313" key="11">
    <source>
        <dbReference type="Proteomes" id="UP000002313"/>
    </source>
</evidence>
<feature type="domain" description="ABC transporter" evidence="9">
    <location>
        <begin position="12"/>
        <end position="248"/>
    </location>
</feature>
<protein>
    <submittedName>
        <fullName evidence="10">ABCG transporter</fullName>
    </submittedName>
</protein>
<evidence type="ECO:0000256" key="3">
    <source>
        <dbReference type="ARBA" id="ARBA00022692"/>
    </source>
</evidence>
<accession>E0S7X9</accession>
<dbReference type="GO" id="GO:0140359">
    <property type="term" value="F:ABC-type transporter activity"/>
    <property type="evidence" value="ECO:0007669"/>
    <property type="project" value="InterPro"/>
</dbReference>
<organism evidence="10 11">
    <name type="scientific">Encephalitozoon intestinalis (strain ATCC 50506)</name>
    <name type="common">Microsporidian parasite</name>
    <name type="synonym">Septata intestinalis</name>
    <dbReference type="NCBI Taxonomy" id="876142"/>
    <lineage>
        <taxon>Eukaryota</taxon>
        <taxon>Fungi</taxon>
        <taxon>Fungi incertae sedis</taxon>
        <taxon>Microsporidia</taxon>
        <taxon>Unikaryonidae</taxon>
        <taxon>Encephalitozoon</taxon>
    </lineage>
</organism>
<evidence type="ECO:0000256" key="7">
    <source>
        <dbReference type="ARBA" id="ARBA00023136"/>
    </source>
</evidence>
<dbReference type="SUPFAM" id="SSF52540">
    <property type="entry name" value="P-loop containing nucleoside triphosphate hydrolases"/>
    <property type="match status" value="1"/>
</dbReference>
<dbReference type="KEGG" id="ein:Eint_070500"/>
<name>E0S7X9_ENCIT</name>
<evidence type="ECO:0000256" key="6">
    <source>
        <dbReference type="ARBA" id="ARBA00022989"/>
    </source>
</evidence>
<reference evidence="10 11" key="1">
    <citation type="journal article" date="2010" name="Nat. Commun.">
        <title>The complete sequence of the smallest known nuclear genome from the microsporidian Encephalitozoon intestinalis.</title>
        <authorList>
            <person name="Corradi N."/>
            <person name="Pombert J.-F."/>
            <person name="Farinelli L."/>
            <person name="Didier E.S."/>
            <person name="Keeling P.J."/>
        </authorList>
    </citation>
    <scope>NUCLEOTIDE SEQUENCE [LARGE SCALE GENOMIC DNA]</scope>
    <source>
        <strain evidence="10 11">ATCC 50506</strain>
    </source>
</reference>
<dbReference type="InterPro" id="IPR027417">
    <property type="entry name" value="P-loop_NTPase"/>
</dbReference>
<feature type="transmembrane region" description="Helical" evidence="8">
    <location>
        <begin position="438"/>
        <end position="462"/>
    </location>
</feature>
<dbReference type="Gene3D" id="3.40.50.300">
    <property type="entry name" value="P-loop containing nucleotide triphosphate hydrolases"/>
    <property type="match status" value="1"/>
</dbReference>
<keyword evidence="2" id="KW-0813">Transport</keyword>
<feature type="transmembrane region" description="Helical" evidence="8">
    <location>
        <begin position="552"/>
        <end position="572"/>
    </location>
</feature>